<dbReference type="PRINTS" id="PR00092">
    <property type="entry name" value="TYROSINASE"/>
</dbReference>
<keyword evidence="3" id="KW-0732">Signal</keyword>
<dbReference type="Pfam" id="PF00264">
    <property type="entry name" value="Tyrosinase"/>
    <property type="match status" value="1"/>
</dbReference>
<evidence type="ECO:0000256" key="2">
    <source>
        <dbReference type="ARBA" id="ARBA00023008"/>
    </source>
</evidence>
<dbReference type="STRING" id="1381753.V2YF49"/>
<dbReference type="PANTHER" id="PTHR11474">
    <property type="entry name" value="TYROSINASE FAMILY MEMBER"/>
    <property type="match status" value="1"/>
</dbReference>
<dbReference type="OrthoDB" id="6132182at2759"/>
<dbReference type="GO" id="GO:0046872">
    <property type="term" value="F:metal ion binding"/>
    <property type="evidence" value="ECO:0007669"/>
    <property type="project" value="UniProtKB-KW"/>
</dbReference>
<dbReference type="Proteomes" id="UP000017559">
    <property type="component" value="Unassembled WGS sequence"/>
</dbReference>
<dbReference type="PROSITE" id="PS00497">
    <property type="entry name" value="TYROSINASE_1"/>
    <property type="match status" value="1"/>
</dbReference>
<dbReference type="InterPro" id="IPR050316">
    <property type="entry name" value="Tyrosinase/Hemocyanin"/>
</dbReference>
<keyword evidence="5" id="KW-0560">Oxidoreductase</keyword>
<keyword evidence="6" id="KW-1185">Reference proteome</keyword>
<comment type="caution">
    <text evidence="5">The sequence shown here is derived from an EMBL/GenBank/DDBJ whole genome shotgun (WGS) entry which is preliminary data.</text>
</comment>
<evidence type="ECO:0000256" key="3">
    <source>
        <dbReference type="SAM" id="SignalP"/>
    </source>
</evidence>
<dbReference type="Gene3D" id="1.10.1280.10">
    <property type="entry name" value="Di-copper center containing domain from catechol oxidase"/>
    <property type="match status" value="1"/>
</dbReference>
<feature type="signal peptide" evidence="3">
    <location>
        <begin position="1"/>
        <end position="22"/>
    </location>
</feature>
<evidence type="ECO:0000256" key="1">
    <source>
        <dbReference type="ARBA" id="ARBA00022723"/>
    </source>
</evidence>
<dbReference type="AlphaFoldDB" id="V2YF49"/>
<dbReference type="InterPro" id="IPR002227">
    <property type="entry name" value="Tyrosinase_Cu-bd"/>
</dbReference>
<gene>
    <name evidence="5" type="ORF">Moror_13743</name>
</gene>
<evidence type="ECO:0000259" key="4">
    <source>
        <dbReference type="PROSITE" id="PS00497"/>
    </source>
</evidence>
<evidence type="ECO:0000313" key="5">
    <source>
        <dbReference type="EMBL" id="ESK90314.1"/>
    </source>
</evidence>
<dbReference type="HOGENOM" id="CLU_035914_1_2_1"/>
<keyword evidence="5" id="KW-0503">Monooxygenase</keyword>
<feature type="domain" description="Tyrosinase copper-binding" evidence="4">
    <location>
        <begin position="99"/>
        <end position="116"/>
    </location>
</feature>
<evidence type="ECO:0000313" key="6">
    <source>
        <dbReference type="Proteomes" id="UP000017559"/>
    </source>
</evidence>
<keyword evidence="1" id="KW-0479">Metal-binding</keyword>
<keyword evidence="2" id="KW-0186">Copper</keyword>
<dbReference type="InterPro" id="IPR008922">
    <property type="entry name" value="Di-copper_centre_dom_sf"/>
</dbReference>
<sequence length="360" mass="40798">MLLSRSPLQRLLSFLIIGVTSGLTTPLSLHSKRQTATSCTNPVIRREWRELSDSEKQEYHRAVICLKTRPARHYSNIPVVKTRADDFTWMHREVSDLVHEVAAFLPFHRLFLQLWEDALRSECGYTGYAPYWDWTIDADRRAIPQSPIWDSVNGFGGNGIPTGNSTRGFQWCVPDGPYANITLTIGGTYPDFAIDEDVPHCLTRVFNDEAFSDVSGNGEQGAVTEVSAQVSVGDMMSDRMDSNAIREVNAHTNYADFEEALECGPHAGLHLAIWADMVTSYSPNEAVFYQHHGNVDRLWTKWQQVNSTRLRDYDGWRDAGKTVRATIDNTFPVGKFFDFEPAIRDYMDTKSGTLCYEYST</sequence>
<organism evidence="5 6">
    <name type="scientific">Moniliophthora roreri (strain MCA 2997)</name>
    <name type="common">Cocoa frosty pod rot fungus</name>
    <name type="synonym">Crinipellis roreri</name>
    <dbReference type="NCBI Taxonomy" id="1381753"/>
    <lineage>
        <taxon>Eukaryota</taxon>
        <taxon>Fungi</taxon>
        <taxon>Dikarya</taxon>
        <taxon>Basidiomycota</taxon>
        <taxon>Agaricomycotina</taxon>
        <taxon>Agaricomycetes</taxon>
        <taxon>Agaricomycetidae</taxon>
        <taxon>Agaricales</taxon>
        <taxon>Marasmiineae</taxon>
        <taxon>Marasmiaceae</taxon>
        <taxon>Moniliophthora</taxon>
    </lineage>
</organism>
<dbReference type="PANTHER" id="PTHR11474:SF126">
    <property type="entry name" value="TYROSINASE-LIKE PROTEIN TYR-1-RELATED"/>
    <property type="match status" value="1"/>
</dbReference>
<reference evidence="5 6" key="1">
    <citation type="journal article" date="2014" name="BMC Genomics">
        <title>Genome and secretome analysis of the hemibiotrophic fungal pathogen, Moniliophthora roreri, which causes frosty pod rot disease of cacao: mechanisms of the biotrophic and necrotrophic phases.</title>
        <authorList>
            <person name="Meinhardt L.W."/>
            <person name="Costa G.G.L."/>
            <person name="Thomazella D.P.T."/>
            <person name="Teixeira P.J.P.L."/>
            <person name="Carazzolle M.F."/>
            <person name="Schuster S.C."/>
            <person name="Carlson J.E."/>
            <person name="Guiltinan M.J."/>
            <person name="Mieczkowski P."/>
            <person name="Farmer A."/>
            <person name="Ramaraj T."/>
            <person name="Crozier J."/>
            <person name="Davis R.E."/>
            <person name="Shao J."/>
            <person name="Melnick R.L."/>
            <person name="Pereira G.A.G."/>
            <person name="Bailey B.A."/>
        </authorList>
    </citation>
    <scope>NUCLEOTIDE SEQUENCE [LARGE SCALE GENOMIC DNA]</scope>
    <source>
        <strain evidence="5 6">MCA 2997</strain>
    </source>
</reference>
<protein>
    <submittedName>
        <fullName evidence="5">Monooxygenase</fullName>
    </submittedName>
</protein>
<accession>V2YF49</accession>
<dbReference type="GO" id="GO:0004497">
    <property type="term" value="F:monooxygenase activity"/>
    <property type="evidence" value="ECO:0007669"/>
    <property type="project" value="UniProtKB-KW"/>
</dbReference>
<dbReference type="KEGG" id="mrr:Moror_13743"/>
<dbReference type="EMBL" id="AWSO01000456">
    <property type="protein sequence ID" value="ESK90314.1"/>
    <property type="molecule type" value="Genomic_DNA"/>
</dbReference>
<feature type="chain" id="PRO_5004712979" evidence="3">
    <location>
        <begin position="23"/>
        <end position="360"/>
    </location>
</feature>
<name>V2YF49_MONRO</name>
<proteinExistence type="predicted"/>
<dbReference type="SUPFAM" id="SSF48056">
    <property type="entry name" value="Di-copper centre-containing domain"/>
    <property type="match status" value="1"/>
</dbReference>